<proteinExistence type="predicted"/>
<dbReference type="RefSeq" id="WP_025023781.1">
    <property type="nucleotide sequence ID" value="NZ_AZDZ01000011.1"/>
</dbReference>
<dbReference type="Pfam" id="PF00171">
    <property type="entry name" value="Aldedh"/>
    <property type="match status" value="1"/>
</dbReference>
<feature type="domain" description="Aldehyde dehydrogenase" evidence="3">
    <location>
        <begin position="17"/>
        <end position="274"/>
    </location>
</feature>
<dbReference type="InterPro" id="IPR016163">
    <property type="entry name" value="Ald_DH_C"/>
</dbReference>
<dbReference type="PANTHER" id="PTHR42862">
    <property type="entry name" value="DELTA-1-PYRROLINE-5-CARBOXYLATE DEHYDROGENASE 1, ISOFORM A-RELATED"/>
    <property type="match status" value="1"/>
</dbReference>
<evidence type="ECO:0000313" key="5">
    <source>
        <dbReference type="Proteomes" id="UP000051248"/>
    </source>
</evidence>
<dbReference type="InterPro" id="IPR016162">
    <property type="entry name" value="Ald_DH_N"/>
</dbReference>
<reference evidence="4 5" key="1">
    <citation type="journal article" date="2015" name="Genome Announc.">
        <title>Expanding the biotechnology potential of lactobacilli through comparative genomics of 213 strains and associated genera.</title>
        <authorList>
            <person name="Sun Z."/>
            <person name="Harris H.M."/>
            <person name="McCann A."/>
            <person name="Guo C."/>
            <person name="Argimon S."/>
            <person name="Zhang W."/>
            <person name="Yang X."/>
            <person name="Jeffery I.B."/>
            <person name="Cooney J.C."/>
            <person name="Kagawa T.F."/>
            <person name="Liu W."/>
            <person name="Song Y."/>
            <person name="Salvetti E."/>
            <person name="Wrobel A."/>
            <person name="Rasinkangas P."/>
            <person name="Parkhill J."/>
            <person name="Rea M.C."/>
            <person name="O'Sullivan O."/>
            <person name="Ritari J."/>
            <person name="Douillard F.P."/>
            <person name="Paul Ross R."/>
            <person name="Yang R."/>
            <person name="Briner A.E."/>
            <person name="Felis G.E."/>
            <person name="de Vos W.M."/>
            <person name="Barrangou R."/>
            <person name="Klaenhammer T.R."/>
            <person name="Caufield P.W."/>
            <person name="Cui Y."/>
            <person name="Zhang H."/>
            <person name="O'Toole P.W."/>
        </authorList>
    </citation>
    <scope>NUCLEOTIDE SEQUENCE [LARGE SCALE GENOMIC DNA]</scope>
    <source>
        <strain evidence="4 5">DSM 19682</strain>
    </source>
</reference>
<comment type="caution">
    <text evidence="4">The sequence shown here is derived from an EMBL/GenBank/DDBJ whole genome shotgun (WGS) entry which is preliminary data.</text>
</comment>
<dbReference type="eggNOG" id="COG1012">
    <property type="taxonomic scope" value="Bacteria"/>
</dbReference>
<protein>
    <recommendedName>
        <fullName evidence="3">Aldehyde dehydrogenase domain-containing protein</fullName>
    </recommendedName>
</protein>
<keyword evidence="1" id="KW-0560">Oxidoreductase</keyword>
<evidence type="ECO:0000256" key="1">
    <source>
        <dbReference type="ARBA" id="ARBA00023002"/>
    </source>
</evidence>
<dbReference type="PANTHER" id="PTHR42862:SF1">
    <property type="entry name" value="DELTA-1-PYRROLINE-5-CARBOXYLATE DEHYDROGENASE 2, ISOFORM A-RELATED"/>
    <property type="match status" value="1"/>
</dbReference>
<sequence>MQFVDKDLKSVQEARILVESARDAHVLLKEYGQQDLDRVIDKLMSDILIEIPELVDLEIAETKAGVKKDKLKLFEEFLPILEDKLKNQKVIGSLKENSHNQIETIGVSLGVVAVLLPTENIILNSLYATLIAIKSGNTVILVPQPRTEKVVARFYSKVAHICQESGLPQGAIGYMENTADEGVTQILAHPDTALVIDIGVPKYFDNNQVVNKPMIYGGTGSTPVFIEHTADIVQAAKSVVDSRSFDNGLLPAAEQFVLAEGVIANEVKSDMTEAGAYFLSDSEEEQLLGSLFLDEDHVNPLFVGQSATWLAKQSGFSVPENTKVLVSEKPYIFDENPFTNELKCPILTFYVEPDWMHACEKCIRLLKTKRNGHTLAIYSKDEAVIKEFALKKPVGRMIVNGPASFSSIGINSTLPVSLILGGLTTGRGFISKNVVAENLTYQRDIGYTKPNIRNHVQVQEVTQEKDISADKELLAKVLKKIMDQ</sequence>
<dbReference type="InterPro" id="IPR016161">
    <property type="entry name" value="Ald_DH/histidinol_DH"/>
</dbReference>
<dbReference type="GO" id="GO:0010133">
    <property type="term" value="P:L-proline catabolic process to L-glutamate"/>
    <property type="evidence" value="ECO:0007669"/>
    <property type="project" value="TreeGrafter"/>
</dbReference>
<dbReference type="OrthoDB" id="9815791at2"/>
<dbReference type="AlphaFoldDB" id="A0A0R1K8I3"/>
<name>A0A0R1K8I3_9LACO</name>
<evidence type="ECO:0000259" key="3">
    <source>
        <dbReference type="Pfam" id="PF00171"/>
    </source>
</evidence>
<accession>A0A0R1K8I3</accession>
<dbReference type="PATRIC" id="fig|1423775.4.peg.467"/>
<keyword evidence="2" id="KW-0520">NAD</keyword>
<dbReference type="GO" id="GO:0009898">
    <property type="term" value="C:cytoplasmic side of plasma membrane"/>
    <property type="evidence" value="ECO:0007669"/>
    <property type="project" value="TreeGrafter"/>
</dbReference>
<organism evidence="4 5">
    <name type="scientific">Companilactobacillus nodensis DSM 19682 = JCM 14932 = NBRC 107160</name>
    <dbReference type="NCBI Taxonomy" id="1423775"/>
    <lineage>
        <taxon>Bacteria</taxon>
        <taxon>Bacillati</taxon>
        <taxon>Bacillota</taxon>
        <taxon>Bacilli</taxon>
        <taxon>Lactobacillales</taxon>
        <taxon>Lactobacillaceae</taxon>
        <taxon>Companilactobacillus</taxon>
    </lineage>
</organism>
<evidence type="ECO:0000313" key="4">
    <source>
        <dbReference type="EMBL" id="KRK79756.1"/>
    </source>
</evidence>
<dbReference type="Gene3D" id="3.40.605.10">
    <property type="entry name" value="Aldehyde Dehydrogenase, Chain A, domain 1"/>
    <property type="match status" value="1"/>
</dbReference>
<dbReference type="Proteomes" id="UP000051248">
    <property type="component" value="Unassembled WGS sequence"/>
</dbReference>
<dbReference type="InterPro" id="IPR015590">
    <property type="entry name" value="Aldehyde_DH_dom"/>
</dbReference>
<dbReference type="Gene3D" id="3.40.309.10">
    <property type="entry name" value="Aldehyde Dehydrogenase, Chain A, domain 2"/>
    <property type="match status" value="1"/>
</dbReference>
<dbReference type="STRING" id="1423775.FD03_GL000458"/>
<dbReference type="EMBL" id="AZDZ01000011">
    <property type="protein sequence ID" value="KRK79756.1"/>
    <property type="molecule type" value="Genomic_DNA"/>
</dbReference>
<dbReference type="GO" id="GO:0003842">
    <property type="term" value="F:L-glutamate gamma-semialdehyde dehydrogenase activity"/>
    <property type="evidence" value="ECO:0007669"/>
    <property type="project" value="TreeGrafter"/>
</dbReference>
<dbReference type="InterPro" id="IPR050485">
    <property type="entry name" value="Proline_metab_enzyme"/>
</dbReference>
<dbReference type="SUPFAM" id="SSF53720">
    <property type="entry name" value="ALDH-like"/>
    <property type="match status" value="1"/>
</dbReference>
<evidence type="ECO:0000256" key="2">
    <source>
        <dbReference type="ARBA" id="ARBA00023027"/>
    </source>
</evidence>
<gene>
    <name evidence="4" type="ORF">FD03_GL000458</name>
</gene>
<keyword evidence="5" id="KW-1185">Reference proteome</keyword>